<dbReference type="EC" id="1.13.11.79" evidence="10"/>
<dbReference type="NCBIfam" id="TIGR02476">
    <property type="entry name" value="BluB"/>
    <property type="match status" value="1"/>
</dbReference>
<dbReference type="EMBL" id="AAVT01000003">
    <property type="protein sequence ID" value="EAW31330.1"/>
    <property type="molecule type" value="Genomic_DNA"/>
</dbReference>
<dbReference type="InterPro" id="IPR012825">
    <property type="entry name" value="BluB"/>
</dbReference>
<evidence type="ECO:0000256" key="5">
    <source>
        <dbReference type="ARBA" id="ARBA00022857"/>
    </source>
</evidence>
<feature type="domain" description="Nitroreductase" evidence="12">
    <location>
        <begin position="26"/>
        <end position="191"/>
    </location>
</feature>
<evidence type="ECO:0000256" key="8">
    <source>
        <dbReference type="ARBA" id="ARBA00051314"/>
    </source>
</evidence>
<evidence type="ECO:0000256" key="4">
    <source>
        <dbReference type="ARBA" id="ARBA00022741"/>
    </source>
</evidence>
<comment type="subunit">
    <text evidence="1">Homooctamer.</text>
</comment>
<evidence type="ECO:0000259" key="12">
    <source>
        <dbReference type="Pfam" id="PF00881"/>
    </source>
</evidence>
<keyword evidence="7" id="KW-0520">NAD</keyword>
<accession>A0YC11</accession>
<evidence type="ECO:0000256" key="6">
    <source>
        <dbReference type="ARBA" id="ARBA00023002"/>
    </source>
</evidence>
<keyword evidence="2" id="KW-0285">Flavoprotein</keyword>
<dbReference type="CDD" id="cd02145">
    <property type="entry name" value="BluB"/>
    <property type="match status" value="1"/>
</dbReference>
<reference evidence="13 14" key="1">
    <citation type="journal article" date="2010" name="J. Bacteriol.">
        <title>Genome sequence of the oligotrophic marine Gammaproteobacterium HTCC2143, isolated from the Oregon Coast.</title>
        <authorList>
            <person name="Oh H.M."/>
            <person name="Kang I."/>
            <person name="Ferriera S."/>
            <person name="Giovannoni S.J."/>
            <person name="Cho J.C."/>
        </authorList>
    </citation>
    <scope>NUCLEOTIDE SEQUENCE [LARGE SCALE GENOMIC DNA]</scope>
    <source>
        <strain evidence="13 14">HTCC2143</strain>
    </source>
</reference>
<dbReference type="SUPFAM" id="SSF55469">
    <property type="entry name" value="FMN-dependent nitroreductase-like"/>
    <property type="match status" value="1"/>
</dbReference>
<keyword evidence="4" id="KW-0547">Nucleotide-binding</keyword>
<evidence type="ECO:0000256" key="1">
    <source>
        <dbReference type="ARBA" id="ARBA00011823"/>
    </source>
</evidence>
<dbReference type="GO" id="GO:0009236">
    <property type="term" value="P:cobalamin biosynthetic process"/>
    <property type="evidence" value="ECO:0007669"/>
    <property type="project" value="UniProtKB-ARBA"/>
</dbReference>
<evidence type="ECO:0000256" key="9">
    <source>
        <dbReference type="ARBA" id="ARBA00061097"/>
    </source>
</evidence>
<proteinExistence type="inferred from homology"/>
<evidence type="ECO:0000256" key="7">
    <source>
        <dbReference type="ARBA" id="ARBA00023027"/>
    </source>
</evidence>
<keyword evidence="14" id="KW-1185">Reference proteome</keyword>
<dbReference type="AlphaFoldDB" id="A0YC11"/>
<evidence type="ECO:0000256" key="10">
    <source>
        <dbReference type="ARBA" id="ARBA00066311"/>
    </source>
</evidence>
<dbReference type="GO" id="GO:0000166">
    <property type="term" value="F:nucleotide binding"/>
    <property type="evidence" value="ECO:0007669"/>
    <property type="project" value="UniProtKB-KW"/>
</dbReference>
<dbReference type="GO" id="GO:0102919">
    <property type="term" value="F:5,6-dimethylbenzimidazole synthase activity"/>
    <property type="evidence" value="ECO:0007669"/>
    <property type="project" value="UniProtKB-EC"/>
</dbReference>
<dbReference type="Gene3D" id="3.40.109.10">
    <property type="entry name" value="NADH Oxidase"/>
    <property type="match status" value="1"/>
</dbReference>
<comment type="similarity">
    <text evidence="9">Belongs to the BluB family.</text>
</comment>
<evidence type="ECO:0000313" key="14">
    <source>
        <dbReference type="Proteomes" id="UP000004931"/>
    </source>
</evidence>
<evidence type="ECO:0000256" key="2">
    <source>
        <dbReference type="ARBA" id="ARBA00022630"/>
    </source>
</evidence>
<keyword evidence="6" id="KW-0560">Oxidoreductase</keyword>
<keyword evidence="5" id="KW-0521">NADP</keyword>
<protein>
    <recommendedName>
        <fullName evidence="11">5,6-dimethylbenzimidazole synthase</fullName>
        <ecNumber evidence="10">1.13.11.79</ecNumber>
    </recommendedName>
</protein>
<dbReference type="FunFam" id="3.40.109.10:FF:000013">
    <property type="entry name" value="5,6-dimethylbenzimidazole synthase"/>
    <property type="match status" value="1"/>
</dbReference>
<dbReference type="OrthoDB" id="9804207at2"/>
<evidence type="ECO:0000256" key="3">
    <source>
        <dbReference type="ARBA" id="ARBA00022643"/>
    </source>
</evidence>
<evidence type="ECO:0000313" key="13">
    <source>
        <dbReference type="EMBL" id="EAW31330.1"/>
    </source>
</evidence>
<sequence length="227" mass="25956">MVFKGAVLNTIITQQERDDFYRVLYGRRDVRSEFLTDPVADDVLERILQAAHHAPSVGFSQPWNFIVVRDWQIKQSIHDLHQQANAEAAEMFADKRQQNYRQIKLAGILDAPINICITCDRERGGSVVLGKTHQPEMDIYSTVCAVQNLQLAARAENIGVGWVSIMDKQKLKTLLKIPERIEVVAYLCIGHVSHFYDEPELQVKSWKGRTDLAELVSTDQWDPKNQI</sequence>
<dbReference type="PANTHER" id="PTHR23026:SF90">
    <property type="entry name" value="IODOTYROSINE DEIODINASE 1"/>
    <property type="match status" value="1"/>
</dbReference>
<dbReference type="eggNOG" id="COG0778">
    <property type="taxonomic scope" value="Bacteria"/>
</dbReference>
<dbReference type="STRING" id="247633.GP2143_07269"/>
<dbReference type="InterPro" id="IPR000415">
    <property type="entry name" value="Nitroreductase-like"/>
</dbReference>
<name>A0YC11_9GAMM</name>
<dbReference type="PANTHER" id="PTHR23026">
    <property type="entry name" value="NADPH NITROREDUCTASE"/>
    <property type="match status" value="1"/>
</dbReference>
<comment type="caution">
    <text evidence="13">The sequence shown here is derived from an EMBL/GenBank/DDBJ whole genome shotgun (WGS) entry which is preliminary data.</text>
</comment>
<dbReference type="Proteomes" id="UP000004931">
    <property type="component" value="Unassembled WGS sequence"/>
</dbReference>
<evidence type="ECO:0000256" key="11">
    <source>
        <dbReference type="ARBA" id="ARBA00068702"/>
    </source>
</evidence>
<organism evidence="13 14">
    <name type="scientific">marine gamma proteobacterium HTCC2143</name>
    <dbReference type="NCBI Taxonomy" id="247633"/>
    <lineage>
        <taxon>Bacteria</taxon>
        <taxon>Pseudomonadati</taxon>
        <taxon>Pseudomonadota</taxon>
        <taxon>Gammaproteobacteria</taxon>
        <taxon>Cellvibrionales</taxon>
        <taxon>Spongiibacteraceae</taxon>
        <taxon>BD1-7 clade</taxon>
    </lineage>
</organism>
<comment type="catalytic activity">
    <reaction evidence="8">
        <text>FMNH2 + O2 = dialurate + 5,6-dimethylbenzimidazole + D-erythrose 4-phosphate + H(+)</text>
        <dbReference type="Rhea" id="RHEA:27345"/>
        <dbReference type="ChEBI" id="CHEBI:15378"/>
        <dbReference type="ChEBI" id="CHEBI:15379"/>
        <dbReference type="ChEBI" id="CHEBI:15890"/>
        <dbReference type="ChEBI" id="CHEBI:16897"/>
        <dbReference type="ChEBI" id="CHEBI:57618"/>
        <dbReference type="ChEBI" id="CHEBI:140629"/>
        <dbReference type="EC" id="1.13.11.79"/>
    </reaction>
</comment>
<dbReference type="InterPro" id="IPR029479">
    <property type="entry name" value="Nitroreductase"/>
</dbReference>
<dbReference type="InterPro" id="IPR050627">
    <property type="entry name" value="Nitroreductase/BluB"/>
</dbReference>
<dbReference type="Pfam" id="PF00881">
    <property type="entry name" value="Nitroreductase"/>
    <property type="match status" value="1"/>
</dbReference>
<gene>
    <name evidence="13" type="ORF">GP2143_07269</name>
</gene>
<keyword evidence="3" id="KW-0288">FMN</keyword>